<feature type="domain" description="DhaK" evidence="1">
    <location>
        <begin position="7"/>
        <end position="330"/>
    </location>
</feature>
<evidence type="ECO:0000313" key="2">
    <source>
        <dbReference type="EMBL" id="MFD1064463.1"/>
    </source>
</evidence>
<reference evidence="3" key="1">
    <citation type="journal article" date="2019" name="Int. J. Syst. Evol. Microbiol.">
        <title>The Global Catalogue of Microorganisms (GCM) 10K type strain sequencing project: providing services to taxonomists for standard genome sequencing and annotation.</title>
        <authorList>
            <consortium name="The Broad Institute Genomics Platform"/>
            <consortium name="The Broad Institute Genome Sequencing Center for Infectious Disease"/>
            <person name="Wu L."/>
            <person name="Ma J."/>
        </authorList>
    </citation>
    <scope>NUCLEOTIDE SEQUENCE [LARGE SCALE GENOMIC DNA]</scope>
    <source>
        <strain evidence="3">CCUG 56608</strain>
    </source>
</reference>
<dbReference type="PANTHER" id="PTHR28629:SF4">
    <property type="entry name" value="TRIOKINASE_FMN CYCLASE"/>
    <property type="match status" value="1"/>
</dbReference>
<name>A0ABW3NBV0_9BACI</name>
<proteinExistence type="predicted"/>
<keyword evidence="3" id="KW-1185">Reference proteome</keyword>
<gene>
    <name evidence="2" type="ORF">ACFQ19_00355</name>
</gene>
<organism evidence="2 3">
    <name type="scientific">Oceanobacillus locisalsi</name>
    <dbReference type="NCBI Taxonomy" id="546107"/>
    <lineage>
        <taxon>Bacteria</taxon>
        <taxon>Bacillati</taxon>
        <taxon>Bacillota</taxon>
        <taxon>Bacilli</taxon>
        <taxon>Bacillales</taxon>
        <taxon>Bacillaceae</taxon>
        <taxon>Oceanobacillus</taxon>
    </lineage>
</organism>
<keyword evidence="2" id="KW-0808">Transferase</keyword>
<evidence type="ECO:0000313" key="3">
    <source>
        <dbReference type="Proteomes" id="UP001597041"/>
    </source>
</evidence>
<accession>A0ABW3NBV0</accession>
<dbReference type="EMBL" id="JBHTKK010000001">
    <property type="protein sequence ID" value="MFD1064463.1"/>
    <property type="molecule type" value="Genomic_DNA"/>
</dbReference>
<comment type="caution">
    <text evidence="2">The sequence shown here is derived from an EMBL/GenBank/DDBJ whole genome shotgun (WGS) entry which is preliminary data.</text>
</comment>
<dbReference type="InterPro" id="IPR050861">
    <property type="entry name" value="Dihydroxyacetone_Kinase"/>
</dbReference>
<evidence type="ECO:0000259" key="1">
    <source>
        <dbReference type="PROSITE" id="PS51481"/>
    </source>
</evidence>
<dbReference type="Pfam" id="PF02733">
    <property type="entry name" value="Dak1"/>
    <property type="match status" value="1"/>
</dbReference>
<sequence length="333" mass="35885">MKKFINKPENVVSEMLEGLLTAHSDLLKSVENNPKNLARKDAPVQDKVAIVSGGGSGHLPLFLGYIGKGMLDGVAVGEIFASPSSKQIFDITKEVNSGKGVLYLYGNYGGDVMNFDMASEMAEMEDIETATVIGTDDVASMPKGQENQRRGVAGLFYLYKLAGAKAEEGASLEEVAEVAKRANQSVRTMGVGLSPCILPEVGKPSFTIEEGQMEIGMGIHGEPGYYKGEIQTADEVAETIVSNISSDLALEAGNEVSVLVNGLGATPLEEQYIIFRKVSNIFQEKNITIDKVYIGEYATSMEMAGLSISVLKLDDELKRLLNTPYTTPFHVQV</sequence>
<dbReference type="Gene3D" id="3.30.1180.20">
    <property type="entry name" value="Dihydroxyacetone kinase, domain 2"/>
    <property type="match status" value="1"/>
</dbReference>
<dbReference type="RefSeq" id="WP_379589869.1">
    <property type="nucleotide sequence ID" value="NZ_JBHTKK010000001.1"/>
</dbReference>
<dbReference type="PANTHER" id="PTHR28629">
    <property type="entry name" value="TRIOKINASE/FMN CYCLASE"/>
    <property type="match status" value="1"/>
</dbReference>
<protein>
    <submittedName>
        <fullName evidence="2">Dihydroxyacetone kinase subunit DhaK</fullName>
    </submittedName>
</protein>
<dbReference type="SUPFAM" id="SSF82549">
    <property type="entry name" value="DAK1/DegV-like"/>
    <property type="match status" value="1"/>
</dbReference>
<keyword evidence="2" id="KW-0418">Kinase</keyword>
<dbReference type="PROSITE" id="PS51481">
    <property type="entry name" value="DHAK"/>
    <property type="match status" value="1"/>
</dbReference>
<dbReference type="GO" id="GO:0016301">
    <property type="term" value="F:kinase activity"/>
    <property type="evidence" value="ECO:0007669"/>
    <property type="project" value="UniProtKB-KW"/>
</dbReference>
<dbReference type="Gene3D" id="3.40.50.10440">
    <property type="entry name" value="Dihydroxyacetone kinase, domain 1"/>
    <property type="match status" value="1"/>
</dbReference>
<dbReference type="InterPro" id="IPR004006">
    <property type="entry name" value="DhaK_dom"/>
</dbReference>
<dbReference type="Proteomes" id="UP001597041">
    <property type="component" value="Unassembled WGS sequence"/>
</dbReference>